<organism evidence="2 3">
    <name type="scientific">Tabrizicola soli</name>
    <dbReference type="NCBI Taxonomy" id="2185115"/>
    <lineage>
        <taxon>Bacteria</taxon>
        <taxon>Pseudomonadati</taxon>
        <taxon>Pseudomonadota</taxon>
        <taxon>Alphaproteobacteria</taxon>
        <taxon>Rhodobacterales</taxon>
        <taxon>Paracoccaceae</taxon>
        <taxon>Tabrizicola</taxon>
    </lineage>
</organism>
<evidence type="ECO:0000313" key="3">
    <source>
        <dbReference type="Proteomes" id="UP001595445"/>
    </source>
</evidence>
<keyword evidence="1" id="KW-0472">Membrane</keyword>
<reference evidence="3" key="1">
    <citation type="journal article" date="2019" name="Int. J. Syst. Evol. Microbiol.">
        <title>The Global Catalogue of Microorganisms (GCM) 10K type strain sequencing project: providing services to taxonomists for standard genome sequencing and annotation.</title>
        <authorList>
            <consortium name="The Broad Institute Genomics Platform"/>
            <consortium name="The Broad Institute Genome Sequencing Center for Infectious Disease"/>
            <person name="Wu L."/>
            <person name="Ma J."/>
        </authorList>
    </citation>
    <scope>NUCLEOTIDE SEQUENCE [LARGE SCALE GENOMIC DNA]</scope>
    <source>
        <strain evidence="3">KCTC 62102</strain>
    </source>
</reference>
<feature type="transmembrane region" description="Helical" evidence="1">
    <location>
        <begin position="51"/>
        <end position="72"/>
    </location>
</feature>
<protein>
    <submittedName>
        <fullName evidence="2">Uncharacterized protein</fullName>
    </submittedName>
</protein>
<keyword evidence="3" id="KW-1185">Reference proteome</keyword>
<keyword evidence="1" id="KW-0812">Transmembrane</keyword>
<dbReference type="EMBL" id="JBHRSM010000010">
    <property type="protein sequence ID" value="MFC3085397.1"/>
    <property type="molecule type" value="Genomic_DNA"/>
</dbReference>
<feature type="transmembrane region" description="Helical" evidence="1">
    <location>
        <begin position="84"/>
        <end position="105"/>
    </location>
</feature>
<dbReference type="RefSeq" id="WP_197644426.1">
    <property type="nucleotide sequence ID" value="NZ_JAEACP010000011.1"/>
</dbReference>
<keyword evidence="1" id="KW-1133">Transmembrane helix</keyword>
<sequence>MLLRSGWAALAVLGVYLILFFVGGVRAAQASGRPIWLFGAATGWDRMAATGFRAAFAFSLAGPLLWLAVPALHKVDPLWTAGGLSLPGLSGVALAAGGAMLAFAAQRTMGASWRVGVKTGETGALVRGGLFRLWPDAGFGGQVSW</sequence>
<dbReference type="Gene3D" id="1.20.120.1630">
    <property type="match status" value="1"/>
</dbReference>
<dbReference type="Proteomes" id="UP001595445">
    <property type="component" value="Unassembled WGS sequence"/>
</dbReference>
<name>A0ABV7DQX1_9RHOB</name>
<evidence type="ECO:0000256" key="1">
    <source>
        <dbReference type="SAM" id="Phobius"/>
    </source>
</evidence>
<evidence type="ECO:0000313" key="2">
    <source>
        <dbReference type="EMBL" id="MFC3085397.1"/>
    </source>
</evidence>
<comment type="caution">
    <text evidence="2">The sequence shown here is derived from an EMBL/GenBank/DDBJ whole genome shotgun (WGS) entry which is preliminary data.</text>
</comment>
<proteinExistence type="predicted"/>
<accession>A0ABV7DQX1</accession>
<gene>
    <name evidence="2" type="ORF">ACFOD6_04975</name>
</gene>